<organism evidence="1 2">
    <name type="scientific">Caerostris extrusa</name>
    <name type="common">Bark spider</name>
    <name type="synonym">Caerostris bankana</name>
    <dbReference type="NCBI Taxonomy" id="172846"/>
    <lineage>
        <taxon>Eukaryota</taxon>
        <taxon>Metazoa</taxon>
        <taxon>Ecdysozoa</taxon>
        <taxon>Arthropoda</taxon>
        <taxon>Chelicerata</taxon>
        <taxon>Arachnida</taxon>
        <taxon>Araneae</taxon>
        <taxon>Araneomorphae</taxon>
        <taxon>Entelegynae</taxon>
        <taxon>Araneoidea</taxon>
        <taxon>Araneidae</taxon>
        <taxon>Caerostris</taxon>
    </lineage>
</organism>
<accession>A0AAV4PMH0</accession>
<reference evidence="1 2" key="1">
    <citation type="submission" date="2021-06" db="EMBL/GenBank/DDBJ databases">
        <title>Caerostris extrusa draft genome.</title>
        <authorList>
            <person name="Kono N."/>
            <person name="Arakawa K."/>
        </authorList>
    </citation>
    <scope>NUCLEOTIDE SEQUENCE [LARGE SCALE GENOMIC DNA]</scope>
</reference>
<dbReference type="Proteomes" id="UP001054945">
    <property type="component" value="Unassembled WGS sequence"/>
</dbReference>
<dbReference type="AlphaFoldDB" id="A0AAV4PMH0"/>
<dbReference type="InterPro" id="IPR016024">
    <property type="entry name" value="ARM-type_fold"/>
</dbReference>
<name>A0AAV4PMH0_CAEEX</name>
<dbReference type="EMBL" id="BPLR01004722">
    <property type="protein sequence ID" value="GIX96971.1"/>
    <property type="molecule type" value="Genomic_DNA"/>
</dbReference>
<dbReference type="Gene3D" id="1.25.10.10">
    <property type="entry name" value="Leucine-rich Repeat Variant"/>
    <property type="match status" value="1"/>
</dbReference>
<dbReference type="SUPFAM" id="SSF48371">
    <property type="entry name" value="ARM repeat"/>
    <property type="match status" value="1"/>
</dbReference>
<proteinExistence type="predicted"/>
<protein>
    <submittedName>
        <fullName evidence="1">Uncharacterized protein</fullName>
    </submittedName>
</protein>
<evidence type="ECO:0000313" key="2">
    <source>
        <dbReference type="Proteomes" id="UP001054945"/>
    </source>
</evidence>
<dbReference type="InterPro" id="IPR011989">
    <property type="entry name" value="ARM-like"/>
</dbReference>
<evidence type="ECO:0000313" key="1">
    <source>
        <dbReference type="EMBL" id="GIX96971.1"/>
    </source>
</evidence>
<gene>
    <name evidence="1" type="primary">AVEN_102603_1</name>
    <name evidence="1" type="ORF">CEXT_520361</name>
</gene>
<comment type="caution">
    <text evidence="1">The sequence shown here is derived from an EMBL/GenBank/DDBJ whole genome shotgun (WGS) entry which is preliminary data.</text>
</comment>
<sequence>MGMSLEPLGHDNKFWSCSLPCLNGSGMVQDKRHHVNRIETCLSFFGSSLVLSSFFLLLPFLEDFIGSGGVECLLEVLRVCQARQNDAKAPKGRQQQTMLRKISSNQYDCLLCLKYAVQNPKSVIRVTEDAHGLSSICSCFMSTYPKSRILTAGKHAA</sequence>
<keyword evidence="2" id="KW-1185">Reference proteome</keyword>